<feature type="coiled-coil region" evidence="8">
    <location>
        <begin position="128"/>
        <end position="169"/>
    </location>
</feature>
<dbReference type="SUPFAM" id="SSF118290">
    <property type="entry name" value="WRKY DNA-binding domain"/>
    <property type="match status" value="1"/>
</dbReference>
<evidence type="ECO:0000259" key="10">
    <source>
        <dbReference type="PROSITE" id="PS50811"/>
    </source>
</evidence>
<evidence type="ECO:0000256" key="6">
    <source>
        <dbReference type="ARBA" id="ARBA00023242"/>
    </source>
</evidence>
<dbReference type="Gene3D" id="2.20.25.80">
    <property type="entry name" value="WRKY domain"/>
    <property type="match status" value="1"/>
</dbReference>
<evidence type="ECO:0000256" key="2">
    <source>
        <dbReference type="ARBA" id="ARBA00023015"/>
    </source>
</evidence>
<keyword evidence="2" id="KW-0805">Transcription regulation</keyword>
<dbReference type="PROSITE" id="PS50811">
    <property type="entry name" value="WRKY"/>
    <property type="match status" value="1"/>
</dbReference>
<evidence type="ECO:0000256" key="9">
    <source>
        <dbReference type="SAM" id="MobiDB-lite"/>
    </source>
</evidence>
<dbReference type="GO" id="GO:0003700">
    <property type="term" value="F:DNA-binding transcription factor activity"/>
    <property type="evidence" value="ECO:0007669"/>
    <property type="project" value="InterPro"/>
</dbReference>
<comment type="caution">
    <text evidence="11">The sequence shown here is derived from an EMBL/GenBank/DDBJ whole genome shotgun (WGS) entry which is preliminary data.</text>
</comment>
<evidence type="ECO:0000256" key="4">
    <source>
        <dbReference type="ARBA" id="ARBA00023125"/>
    </source>
</evidence>
<name>A0A8X8ZTX7_SALSN</name>
<dbReference type="FunFam" id="2.20.25.80:FF:000002">
    <property type="entry name" value="probable WRKY transcription factor 31"/>
    <property type="match status" value="1"/>
</dbReference>
<feature type="region of interest" description="Disordered" evidence="9">
    <location>
        <begin position="192"/>
        <end position="251"/>
    </location>
</feature>
<sequence length="545" mass="58910">MATGVGLSIDPKIIREKTHFQNHLKLHQISRFFPPAMDSPVNSPPITTIQFPVASKDHGKRKVLDEMDFFANNNEAGRDEENGMDHFKGGCDHRVDFKVNTGLHLLTSANTGSDESGVEDGMPSIPKRKRENMEVAFLQAEMEKMISENIRLKGLLEEIKNNYNGLQMEALTMMHNHDAEEKKNGVVTPRQFMDPGFGDNEESSLSPPEGHIDRDMPVAHDKDVVGREEQGPESKVQKLAHSPRSVDQAEATMRKARVSVRARSEAAMINDGCQWRKYGQKLAKGNPCPRAYYRCTMVTGCPVRKQVQRCADDTTILITTYEGNHNHPLPPAAMAMASTTSSAATMLLSGSMPSADGIMNSNFLARTLLPCSSSMATISASAPFPTITLDLTQSPNPLQIPKPSNQFPLSFLNSPQNMAVSGRSAAAALIFGQALYNQSKLSSAPELSQGGAHNHLLPSSSMHQQNQLSETANAIATDPNFTVALAAAISSLMGPGGPSSSNGSAINNNNNNDNNNNGNVGNVTSSNNSGDGNNNLNRSGFRTNL</sequence>
<accession>A0A8X8ZTX7</accession>
<evidence type="ECO:0000256" key="3">
    <source>
        <dbReference type="ARBA" id="ARBA00023054"/>
    </source>
</evidence>
<dbReference type="InterPro" id="IPR044810">
    <property type="entry name" value="WRKY_plant"/>
</dbReference>
<evidence type="ECO:0000256" key="1">
    <source>
        <dbReference type="ARBA" id="ARBA00004123"/>
    </source>
</evidence>
<dbReference type="InterPro" id="IPR036576">
    <property type="entry name" value="WRKY_dom_sf"/>
</dbReference>
<evidence type="ECO:0000256" key="7">
    <source>
        <dbReference type="ARBA" id="ARBA00061007"/>
    </source>
</evidence>
<dbReference type="Proteomes" id="UP000298416">
    <property type="component" value="Unassembled WGS sequence"/>
</dbReference>
<keyword evidence="3 8" id="KW-0175">Coiled coil</keyword>
<dbReference type="GO" id="GO:0005634">
    <property type="term" value="C:nucleus"/>
    <property type="evidence" value="ECO:0007669"/>
    <property type="project" value="UniProtKB-SubCell"/>
</dbReference>
<dbReference type="GO" id="GO:0043565">
    <property type="term" value="F:sequence-specific DNA binding"/>
    <property type="evidence" value="ECO:0007669"/>
    <property type="project" value="InterPro"/>
</dbReference>
<dbReference type="PANTHER" id="PTHR31429:SF50">
    <property type="entry name" value="WRKY DOMAIN-CONTAINING PROTEIN"/>
    <property type="match status" value="1"/>
</dbReference>
<keyword evidence="12" id="KW-1185">Reference proteome</keyword>
<dbReference type="Pfam" id="PF03106">
    <property type="entry name" value="WRKY"/>
    <property type="match status" value="1"/>
</dbReference>
<evidence type="ECO:0000313" key="12">
    <source>
        <dbReference type="Proteomes" id="UP000298416"/>
    </source>
</evidence>
<dbReference type="SMART" id="SM00774">
    <property type="entry name" value="WRKY"/>
    <property type="match status" value="1"/>
</dbReference>
<feature type="region of interest" description="Disordered" evidence="9">
    <location>
        <begin position="444"/>
        <end position="468"/>
    </location>
</feature>
<dbReference type="InterPro" id="IPR003657">
    <property type="entry name" value="WRKY_dom"/>
</dbReference>
<feature type="domain" description="WRKY" evidence="10">
    <location>
        <begin position="264"/>
        <end position="330"/>
    </location>
</feature>
<keyword evidence="4" id="KW-0238">DNA-binding</keyword>
<evidence type="ECO:0000256" key="8">
    <source>
        <dbReference type="SAM" id="Coils"/>
    </source>
</evidence>
<reference evidence="11" key="2">
    <citation type="submission" date="2020-08" db="EMBL/GenBank/DDBJ databases">
        <title>Plant Genome Project.</title>
        <authorList>
            <person name="Zhang R.-G."/>
        </authorList>
    </citation>
    <scope>NUCLEOTIDE SEQUENCE</scope>
    <source>
        <strain evidence="11">Huo1</strain>
        <tissue evidence="11">Leaf</tissue>
    </source>
</reference>
<gene>
    <name evidence="11" type="ORF">SASPL_124423</name>
</gene>
<feature type="compositionally biased region" description="Basic and acidic residues" evidence="9">
    <location>
        <begin position="210"/>
        <end position="236"/>
    </location>
</feature>
<feature type="region of interest" description="Disordered" evidence="9">
    <location>
        <begin position="494"/>
        <end position="545"/>
    </location>
</feature>
<evidence type="ECO:0000313" key="11">
    <source>
        <dbReference type="EMBL" id="KAG6416982.1"/>
    </source>
</evidence>
<comment type="subcellular location">
    <subcellularLocation>
        <location evidence="1">Nucleus</location>
    </subcellularLocation>
</comment>
<dbReference type="EMBL" id="PNBA02000008">
    <property type="protein sequence ID" value="KAG6416982.1"/>
    <property type="molecule type" value="Genomic_DNA"/>
</dbReference>
<reference evidence="11" key="1">
    <citation type="submission" date="2018-01" db="EMBL/GenBank/DDBJ databases">
        <authorList>
            <person name="Mao J.F."/>
        </authorList>
    </citation>
    <scope>NUCLEOTIDE SEQUENCE</scope>
    <source>
        <strain evidence="11">Huo1</strain>
        <tissue evidence="11">Leaf</tissue>
    </source>
</reference>
<feature type="compositionally biased region" description="Polar residues" evidence="9">
    <location>
        <begin position="457"/>
        <end position="468"/>
    </location>
</feature>
<organism evidence="11">
    <name type="scientific">Salvia splendens</name>
    <name type="common">Scarlet sage</name>
    <dbReference type="NCBI Taxonomy" id="180675"/>
    <lineage>
        <taxon>Eukaryota</taxon>
        <taxon>Viridiplantae</taxon>
        <taxon>Streptophyta</taxon>
        <taxon>Embryophyta</taxon>
        <taxon>Tracheophyta</taxon>
        <taxon>Spermatophyta</taxon>
        <taxon>Magnoliopsida</taxon>
        <taxon>eudicotyledons</taxon>
        <taxon>Gunneridae</taxon>
        <taxon>Pentapetalae</taxon>
        <taxon>asterids</taxon>
        <taxon>lamiids</taxon>
        <taxon>Lamiales</taxon>
        <taxon>Lamiaceae</taxon>
        <taxon>Nepetoideae</taxon>
        <taxon>Mentheae</taxon>
        <taxon>Salviinae</taxon>
        <taxon>Salvia</taxon>
        <taxon>Salvia subgen. Calosphace</taxon>
        <taxon>core Calosphace</taxon>
    </lineage>
</organism>
<dbReference type="PANTHER" id="PTHR31429">
    <property type="entry name" value="WRKY TRANSCRIPTION FACTOR 36-RELATED"/>
    <property type="match status" value="1"/>
</dbReference>
<keyword evidence="5" id="KW-0804">Transcription</keyword>
<evidence type="ECO:0000256" key="5">
    <source>
        <dbReference type="ARBA" id="ARBA00023163"/>
    </source>
</evidence>
<comment type="similarity">
    <text evidence="7">Belongs to the WRKY group II-b family.</text>
</comment>
<protein>
    <recommendedName>
        <fullName evidence="10">WRKY domain-containing protein</fullName>
    </recommendedName>
</protein>
<dbReference type="AlphaFoldDB" id="A0A8X8ZTX7"/>
<proteinExistence type="inferred from homology"/>
<dbReference type="OrthoDB" id="2020995at2759"/>
<keyword evidence="6" id="KW-0539">Nucleus</keyword>